<dbReference type="PRINTS" id="PR00320">
    <property type="entry name" value="GPROTEINBRPT"/>
</dbReference>
<dbReference type="EMBL" id="JAEPQZ010000014">
    <property type="protein sequence ID" value="KAG2173588.1"/>
    <property type="molecule type" value="Genomic_DNA"/>
</dbReference>
<evidence type="ECO:0000313" key="4">
    <source>
        <dbReference type="EMBL" id="KAG2173588.1"/>
    </source>
</evidence>
<name>A0A8H7UBA0_MORIS</name>
<dbReference type="OrthoDB" id="2161379at2759"/>
<dbReference type="SMART" id="SM00320">
    <property type="entry name" value="WD40"/>
    <property type="match status" value="5"/>
</dbReference>
<proteinExistence type="predicted"/>
<dbReference type="PROSITE" id="PS00678">
    <property type="entry name" value="WD_REPEATS_1"/>
    <property type="match status" value="1"/>
</dbReference>
<reference evidence="4" key="1">
    <citation type="submission" date="2020-12" db="EMBL/GenBank/DDBJ databases">
        <title>Metabolic potential, ecology and presence of endohyphal bacteria is reflected in genomic diversity of Mucoromycotina.</title>
        <authorList>
            <person name="Muszewska A."/>
            <person name="Okrasinska A."/>
            <person name="Steczkiewicz K."/>
            <person name="Drgas O."/>
            <person name="Orlowska M."/>
            <person name="Perlinska-Lenart U."/>
            <person name="Aleksandrzak-Piekarczyk T."/>
            <person name="Szatraj K."/>
            <person name="Zielenkiewicz U."/>
            <person name="Pilsyk S."/>
            <person name="Malc E."/>
            <person name="Mieczkowski P."/>
            <person name="Kruszewska J.S."/>
            <person name="Biernat P."/>
            <person name="Pawlowska J."/>
        </authorList>
    </citation>
    <scope>NUCLEOTIDE SEQUENCE</scope>
    <source>
        <strain evidence="4">WA0000067209</strain>
    </source>
</reference>
<sequence>MQEWTTSAKLVGHKSPVVCLDYAKKTFIAPDLLASGSEDQTCRIWDTRICKAVKAFAKQGAAVNSVKFATKPSVSNFYMAVGSKVLVFDLRNTDMILSEASHTYQESGDEINTIDINEKNNFLCTADDLGEVKVIDLESHKLYKQFRSKHKNLCMEARFRPRKPWELWSGGMDTAIMQWDISRGTVSSVYDTNNTDPNAQQMVNPPFVYALRFHPNGEWVASGLGDGSVHVLKLSPKSKKIEEMRLGDAHGTIVNSLAFEGQSKQPLLWSGSANGTLAQWDLNDPTKPLQQCKIDMAKLNWIENFVDPNSQGNILAAAGITSSNEGAIHLYKTR</sequence>
<evidence type="ECO:0000256" key="1">
    <source>
        <dbReference type="ARBA" id="ARBA00022574"/>
    </source>
</evidence>
<dbReference type="PROSITE" id="PS50294">
    <property type="entry name" value="WD_REPEATS_REGION"/>
    <property type="match status" value="1"/>
</dbReference>
<organism evidence="4 5">
    <name type="scientific">Mortierella isabellina</name>
    <name type="common">Filamentous fungus</name>
    <name type="synonym">Umbelopsis isabellina</name>
    <dbReference type="NCBI Taxonomy" id="91625"/>
    <lineage>
        <taxon>Eukaryota</taxon>
        <taxon>Fungi</taxon>
        <taxon>Fungi incertae sedis</taxon>
        <taxon>Mucoromycota</taxon>
        <taxon>Mucoromycotina</taxon>
        <taxon>Umbelopsidomycetes</taxon>
        <taxon>Umbelopsidales</taxon>
        <taxon>Umbelopsidaceae</taxon>
        <taxon>Umbelopsis</taxon>
    </lineage>
</organism>
<dbReference type="PANTHER" id="PTHR44666:SF1">
    <property type="entry name" value="WD REPEAT-CONTAINING PROTEIN 53"/>
    <property type="match status" value="1"/>
</dbReference>
<gene>
    <name evidence="4" type="ORF">INT43_005006</name>
</gene>
<dbReference type="Gene3D" id="2.130.10.10">
    <property type="entry name" value="YVTN repeat-like/Quinoprotein amine dehydrogenase"/>
    <property type="match status" value="2"/>
</dbReference>
<dbReference type="InterPro" id="IPR019775">
    <property type="entry name" value="WD40_repeat_CS"/>
</dbReference>
<keyword evidence="5" id="KW-1185">Reference proteome</keyword>
<accession>A0A8H7UBA0</accession>
<keyword evidence="2" id="KW-0677">Repeat</keyword>
<dbReference type="Pfam" id="PF00400">
    <property type="entry name" value="WD40"/>
    <property type="match status" value="2"/>
</dbReference>
<dbReference type="AlphaFoldDB" id="A0A8H7UBA0"/>
<dbReference type="PANTHER" id="PTHR44666">
    <property type="entry name" value="WD REPEAT-CONTAINING PROTEIN 53"/>
    <property type="match status" value="1"/>
</dbReference>
<evidence type="ECO:0000256" key="2">
    <source>
        <dbReference type="ARBA" id="ARBA00022737"/>
    </source>
</evidence>
<dbReference type="InterPro" id="IPR015943">
    <property type="entry name" value="WD40/YVTN_repeat-like_dom_sf"/>
</dbReference>
<evidence type="ECO:0000256" key="3">
    <source>
        <dbReference type="PROSITE-ProRule" id="PRU00221"/>
    </source>
</evidence>
<evidence type="ECO:0000313" key="5">
    <source>
        <dbReference type="Proteomes" id="UP000654370"/>
    </source>
</evidence>
<dbReference type="Proteomes" id="UP000654370">
    <property type="component" value="Unassembled WGS sequence"/>
</dbReference>
<dbReference type="InterPro" id="IPR042453">
    <property type="entry name" value="WDR53"/>
</dbReference>
<protein>
    <submittedName>
        <fullName evidence="4">Uncharacterized protein</fullName>
    </submittedName>
</protein>
<comment type="caution">
    <text evidence="4">The sequence shown here is derived from an EMBL/GenBank/DDBJ whole genome shotgun (WGS) entry which is preliminary data.</text>
</comment>
<dbReference type="InterPro" id="IPR001680">
    <property type="entry name" value="WD40_rpt"/>
</dbReference>
<dbReference type="PROSITE" id="PS50082">
    <property type="entry name" value="WD_REPEATS_2"/>
    <property type="match status" value="1"/>
</dbReference>
<feature type="repeat" description="WD" evidence="3">
    <location>
        <begin position="10"/>
        <end position="55"/>
    </location>
</feature>
<dbReference type="InterPro" id="IPR020472">
    <property type="entry name" value="WD40_PAC1"/>
</dbReference>
<keyword evidence="1 3" id="KW-0853">WD repeat</keyword>
<dbReference type="SUPFAM" id="SSF50978">
    <property type="entry name" value="WD40 repeat-like"/>
    <property type="match status" value="1"/>
</dbReference>
<dbReference type="InterPro" id="IPR036322">
    <property type="entry name" value="WD40_repeat_dom_sf"/>
</dbReference>